<feature type="domain" description="HTH iclR-type" evidence="5">
    <location>
        <begin position="25"/>
        <end position="88"/>
    </location>
</feature>
<keyword evidence="2" id="KW-0238">DNA-binding</keyword>
<dbReference type="InterPro" id="IPR005471">
    <property type="entry name" value="Tscrpt_reg_IclR_N"/>
</dbReference>
<dbReference type="InterPro" id="IPR011991">
    <property type="entry name" value="ArsR-like_HTH"/>
</dbReference>
<dbReference type="SUPFAM" id="SSF46785">
    <property type="entry name" value="Winged helix' DNA-binding domain"/>
    <property type="match status" value="1"/>
</dbReference>
<dbReference type="PROSITE" id="PS51078">
    <property type="entry name" value="ICLR_ED"/>
    <property type="match status" value="1"/>
</dbReference>
<evidence type="ECO:0000259" key="6">
    <source>
        <dbReference type="PROSITE" id="PS51078"/>
    </source>
</evidence>
<gene>
    <name evidence="7" type="ORF">OO014_15365</name>
</gene>
<dbReference type="Gene3D" id="1.10.10.10">
    <property type="entry name" value="Winged helix-like DNA-binding domain superfamily/Winged helix DNA-binding domain"/>
    <property type="match status" value="1"/>
</dbReference>
<organism evidence="7 8">
    <name type="scientific">Intrasporangium calvum</name>
    <dbReference type="NCBI Taxonomy" id="53358"/>
    <lineage>
        <taxon>Bacteria</taxon>
        <taxon>Bacillati</taxon>
        <taxon>Actinomycetota</taxon>
        <taxon>Actinomycetes</taxon>
        <taxon>Micrococcales</taxon>
        <taxon>Intrasporangiaceae</taxon>
        <taxon>Intrasporangium</taxon>
    </lineage>
</organism>
<dbReference type="PANTHER" id="PTHR30136:SF24">
    <property type="entry name" value="HTH-TYPE TRANSCRIPTIONAL REPRESSOR ALLR"/>
    <property type="match status" value="1"/>
</dbReference>
<keyword evidence="8" id="KW-1185">Reference proteome</keyword>
<proteinExistence type="predicted"/>
<dbReference type="SUPFAM" id="SSF55781">
    <property type="entry name" value="GAF domain-like"/>
    <property type="match status" value="1"/>
</dbReference>
<dbReference type="SMART" id="SM00346">
    <property type="entry name" value="HTH_ICLR"/>
    <property type="match status" value="1"/>
</dbReference>
<accession>A0ABT5GL67</accession>
<feature type="domain" description="IclR-ED" evidence="6">
    <location>
        <begin position="89"/>
        <end position="238"/>
    </location>
</feature>
<keyword evidence="3" id="KW-0804">Transcription</keyword>
<dbReference type="InterPro" id="IPR036388">
    <property type="entry name" value="WH-like_DNA-bd_sf"/>
</dbReference>
<dbReference type="InterPro" id="IPR029016">
    <property type="entry name" value="GAF-like_dom_sf"/>
</dbReference>
<dbReference type="Pfam" id="PF01614">
    <property type="entry name" value="IclR_C"/>
    <property type="match status" value="1"/>
</dbReference>
<evidence type="ECO:0000259" key="5">
    <source>
        <dbReference type="PROSITE" id="PS51077"/>
    </source>
</evidence>
<dbReference type="Proteomes" id="UP001150259">
    <property type="component" value="Unassembled WGS sequence"/>
</dbReference>
<name>A0ABT5GL67_9MICO</name>
<evidence type="ECO:0000256" key="4">
    <source>
        <dbReference type="SAM" id="MobiDB-lite"/>
    </source>
</evidence>
<reference evidence="7 8" key="1">
    <citation type="submission" date="2022-11" db="EMBL/GenBank/DDBJ databases">
        <title>Anaerobic phenanthrene biodegradation by a DNRA strain PheN6.</title>
        <authorList>
            <person name="Zhang Z."/>
        </authorList>
    </citation>
    <scope>NUCLEOTIDE SEQUENCE [LARGE SCALE GENOMIC DNA]</scope>
    <source>
        <strain evidence="7 8">PheN6</strain>
    </source>
</reference>
<feature type="region of interest" description="Disordered" evidence="4">
    <location>
        <begin position="1"/>
        <end position="26"/>
    </location>
</feature>
<keyword evidence="1" id="KW-0805">Transcription regulation</keyword>
<comment type="caution">
    <text evidence="7">The sequence shown here is derived from an EMBL/GenBank/DDBJ whole genome shotgun (WGS) entry which is preliminary data.</text>
</comment>
<evidence type="ECO:0000256" key="2">
    <source>
        <dbReference type="ARBA" id="ARBA00023125"/>
    </source>
</evidence>
<dbReference type="RefSeq" id="WP_272463201.1">
    <property type="nucleotide sequence ID" value="NZ_JAPFQL010000077.1"/>
</dbReference>
<protein>
    <submittedName>
        <fullName evidence="7">Helix-turn-helix domain-containing protein</fullName>
    </submittedName>
</protein>
<sequence>MSEQERGEQSVAGPAARGSRGPESSKTLDRGIQLLELLARPDLGGGLTITELAAELGVGRPVVYRLVTALEAHHLVARRPNGRVRLGLGVSRLAAAVRPLVQSEARPILQELADSVGATAHLTVAEADEALALVVVEPTWTNFHVAYRAGTRHPLHLGAAGRAILAGRAGSSELVVSGGEIQPGAHGLAIAVLAPAVDGEPERVVEASVGVVALGPIDPGTTKPRLERAARALAHVLR</sequence>
<dbReference type="Gene3D" id="3.30.450.40">
    <property type="match status" value="1"/>
</dbReference>
<evidence type="ECO:0000313" key="7">
    <source>
        <dbReference type="EMBL" id="MDC5698635.1"/>
    </source>
</evidence>
<dbReference type="Pfam" id="PF09339">
    <property type="entry name" value="HTH_IclR"/>
    <property type="match status" value="1"/>
</dbReference>
<dbReference type="PROSITE" id="PS51077">
    <property type="entry name" value="HTH_ICLR"/>
    <property type="match status" value="1"/>
</dbReference>
<evidence type="ECO:0000256" key="3">
    <source>
        <dbReference type="ARBA" id="ARBA00023163"/>
    </source>
</evidence>
<dbReference type="InterPro" id="IPR014757">
    <property type="entry name" value="Tscrpt_reg_IclR_C"/>
</dbReference>
<dbReference type="InterPro" id="IPR050707">
    <property type="entry name" value="HTH_MetabolicPath_Reg"/>
</dbReference>
<dbReference type="InterPro" id="IPR036390">
    <property type="entry name" value="WH_DNA-bd_sf"/>
</dbReference>
<dbReference type="PANTHER" id="PTHR30136">
    <property type="entry name" value="HELIX-TURN-HELIX TRANSCRIPTIONAL REGULATOR, ICLR FAMILY"/>
    <property type="match status" value="1"/>
</dbReference>
<evidence type="ECO:0000313" key="8">
    <source>
        <dbReference type="Proteomes" id="UP001150259"/>
    </source>
</evidence>
<dbReference type="EMBL" id="JAPFQL010000077">
    <property type="protein sequence ID" value="MDC5698635.1"/>
    <property type="molecule type" value="Genomic_DNA"/>
</dbReference>
<dbReference type="CDD" id="cd00090">
    <property type="entry name" value="HTH_ARSR"/>
    <property type="match status" value="1"/>
</dbReference>
<evidence type="ECO:0000256" key="1">
    <source>
        <dbReference type="ARBA" id="ARBA00023015"/>
    </source>
</evidence>